<proteinExistence type="inferred from homology"/>
<dbReference type="AlphaFoldDB" id="A0A9W7DCL9"/>
<dbReference type="Proteomes" id="UP001165121">
    <property type="component" value="Unassembled WGS sequence"/>
</dbReference>
<gene>
    <name evidence="8" type="ORF">Pfra01_003002300</name>
</gene>
<evidence type="ECO:0000259" key="7">
    <source>
        <dbReference type="Pfam" id="PF22748"/>
    </source>
</evidence>
<evidence type="ECO:0000256" key="1">
    <source>
        <dbReference type="ARBA" id="ARBA00004340"/>
    </source>
</evidence>
<sequence>MVAVPLPPLFLRAHEYTTGVEERSVRITTEEIHALLNKGSTADDVLKLYVLSKSPDDILRAPVLQDWIAFMKLYNKNNRNDQTSLISTLTKHYDDDGVARMIMKALDKAETAAFAKRLQAEQIHQWLEQQKTPTEVFAALKLKDAGTDLFVRPEMVMWAKYVEYFDKANPGKKTQLLPTFGHYTEEPMVNMLIAATTTPSTEKIAVRIQVELTQLWLKRQKSPAEIFTLLKLGQADGTLLENPLFIAWMKYTDDFNEMYAKGRAPAMNTLMTHYSSEQLAKMVIEAEKSPKSASVAKQLQSELLENWLKSNKSPSSVFRVLKLNKLGAQAFESPVLGIWLKYVTFYKAANPAARVNVAMILKKYFSNDVLAKMLFDAEKNPSTTKIANDVLDTLTIGWVYERHPPSTVYHWLRVGNAADGDVAKKLYKQYEQLYKMKYAS</sequence>
<evidence type="ECO:0000256" key="4">
    <source>
        <dbReference type="ARBA" id="ARBA00022525"/>
    </source>
</evidence>
<evidence type="ECO:0000313" key="8">
    <source>
        <dbReference type="EMBL" id="GMG17139.1"/>
    </source>
</evidence>
<dbReference type="GO" id="GO:0005576">
    <property type="term" value="C:extracellular region"/>
    <property type="evidence" value="ECO:0007669"/>
    <property type="project" value="UniProtKB-SubCell"/>
</dbReference>
<evidence type="ECO:0000256" key="3">
    <source>
        <dbReference type="ARBA" id="ARBA00010400"/>
    </source>
</evidence>
<reference evidence="8" key="1">
    <citation type="submission" date="2023-04" db="EMBL/GenBank/DDBJ databases">
        <title>Phytophthora fragariaefolia NBRC 109709.</title>
        <authorList>
            <person name="Ichikawa N."/>
            <person name="Sato H."/>
            <person name="Tonouchi N."/>
        </authorList>
    </citation>
    <scope>NUCLEOTIDE SEQUENCE</scope>
    <source>
        <strain evidence="8">NBRC 109709</strain>
    </source>
</reference>
<dbReference type="Pfam" id="PF22748">
    <property type="entry name" value="PexRD54_WY"/>
    <property type="match status" value="3"/>
</dbReference>
<dbReference type="InterPro" id="IPR054463">
    <property type="entry name" value="PexRD54_WY"/>
</dbReference>
<evidence type="ECO:0000256" key="6">
    <source>
        <dbReference type="ARBA" id="ARBA00023026"/>
    </source>
</evidence>
<comment type="subcellular location">
    <subcellularLocation>
        <location evidence="1">Host cell</location>
    </subcellularLocation>
    <subcellularLocation>
        <location evidence="2">Secreted</location>
    </subcellularLocation>
</comment>
<name>A0A9W7DCL9_9STRA</name>
<accession>A0A9W7DCL9</accession>
<evidence type="ECO:0000256" key="2">
    <source>
        <dbReference type="ARBA" id="ARBA00004613"/>
    </source>
</evidence>
<feature type="domain" description="RxLR effector PexRD54 WY" evidence="7">
    <location>
        <begin position="213"/>
        <end position="251"/>
    </location>
</feature>
<keyword evidence="4" id="KW-0964">Secreted</keyword>
<keyword evidence="9" id="KW-1185">Reference proteome</keyword>
<comment type="caution">
    <text evidence="8">The sequence shown here is derived from an EMBL/GenBank/DDBJ whole genome shotgun (WGS) entry which is preliminary data.</text>
</comment>
<evidence type="ECO:0000313" key="9">
    <source>
        <dbReference type="Proteomes" id="UP001165121"/>
    </source>
</evidence>
<protein>
    <submittedName>
        <fullName evidence="8">Unnamed protein product</fullName>
    </submittedName>
</protein>
<comment type="similarity">
    <text evidence="3">Belongs to the RxLR effector family.</text>
</comment>
<evidence type="ECO:0000256" key="5">
    <source>
        <dbReference type="ARBA" id="ARBA00022729"/>
    </source>
</evidence>
<keyword evidence="6" id="KW-0843">Virulence</keyword>
<feature type="domain" description="RxLR effector PexRD54 WY" evidence="7">
    <location>
        <begin position="121"/>
        <end position="162"/>
    </location>
</feature>
<dbReference type="GO" id="GO:0043657">
    <property type="term" value="C:host cell"/>
    <property type="evidence" value="ECO:0007669"/>
    <property type="project" value="UniProtKB-SubCell"/>
</dbReference>
<keyword evidence="5" id="KW-0732">Signal</keyword>
<organism evidence="8 9">
    <name type="scientific">Phytophthora fragariaefolia</name>
    <dbReference type="NCBI Taxonomy" id="1490495"/>
    <lineage>
        <taxon>Eukaryota</taxon>
        <taxon>Sar</taxon>
        <taxon>Stramenopiles</taxon>
        <taxon>Oomycota</taxon>
        <taxon>Peronosporomycetes</taxon>
        <taxon>Peronosporales</taxon>
        <taxon>Peronosporaceae</taxon>
        <taxon>Phytophthora</taxon>
    </lineage>
</organism>
<dbReference type="OrthoDB" id="93524at2759"/>
<feature type="domain" description="RxLR effector PexRD54 WY" evidence="7">
    <location>
        <begin position="305"/>
        <end position="343"/>
    </location>
</feature>
<dbReference type="EMBL" id="BSXT01018983">
    <property type="protein sequence ID" value="GMG17139.1"/>
    <property type="molecule type" value="Genomic_DNA"/>
</dbReference>